<keyword evidence="1" id="KW-0472">Membrane</keyword>
<sequence length="145" mass="16345">MRYIFPFIGLILLGMLAVAMPVMVRFGAPRAVRRVVSAGQKWAVVDSDRRGLFRVLVLEEDRLAVYRKGALERSWRWAQIEAVRCAVVTGAVKTRPFSGFEVAIWGHRPAKFYVLSSWNAWGVDRSRAEQIVAAIQEARAQASRA</sequence>
<accession>A0A3M9M5Q4</accession>
<protein>
    <submittedName>
        <fullName evidence="2">Uncharacterized protein</fullName>
    </submittedName>
</protein>
<evidence type="ECO:0000256" key="1">
    <source>
        <dbReference type="SAM" id="Phobius"/>
    </source>
</evidence>
<proteinExistence type="predicted"/>
<organism evidence="2 3">
    <name type="scientific">Flexivirga caeni</name>
    <dbReference type="NCBI Taxonomy" id="2294115"/>
    <lineage>
        <taxon>Bacteria</taxon>
        <taxon>Bacillati</taxon>
        <taxon>Actinomycetota</taxon>
        <taxon>Actinomycetes</taxon>
        <taxon>Micrococcales</taxon>
        <taxon>Dermacoccaceae</taxon>
        <taxon>Flexivirga</taxon>
    </lineage>
</organism>
<gene>
    <name evidence="2" type="ORF">EFY87_15690</name>
</gene>
<dbReference type="AlphaFoldDB" id="A0A3M9M5Q4"/>
<keyword evidence="3" id="KW-1185">Reference proteome</keyword>
<comment type="caution">
    <text evidence="2">The sequence shown here is derived from an EMBL/GenBank/DDBJ whole genome shotgun (WGS) entry which is preliminary data.</text>
</comment>
<evidence type="ECO:0000313" key="3">
    <source>
        <dbReference type="Proteomes" id="UP000271678"/>
    </source>
</evidence>
<name>A0A3M9M5Q4_9MICO</name>
<keyword evidence="1" id="KW-0812">Transmembrane</keyword>
<keyword evidence="1" id="KW-1133">Transmembrane helix</keyword>
<feature type="transmembrane region" description="Helical" evidence="1">
    <location>
        <begin position="6"/>
        <end position="24"/>
    </location>
</feature>
<reference evidence="2 3" key="1">
    <citation type="submission" date="2018-11" db="EMBL/GenBank/DDBJ databases">
        <title>Draft genome of Simplicispira Flexivirga sp. BO-16.</title>
        <authorList>
            <person name="Im W.T."/>
        </authorList>
    </citation>
    <scope>NUCLEOTIDE SEQUENCE [LARGE SCALE GENOMIC DNA]</scope>
    <source>
        <strain evidence="2 3">BO-16</strain>
    </source>
</reference>
<dbReference type="EMBL" id="RJJQ01000018">
    <property type="protein sequence ID" value="RNI19868.1"/>
    <property type="molecule type" value="Genomic_DNA"/>
</dbReference>
<evidence type="ECO:0000313" key="2">
    <source>
        <dbReference type="EMBL" id="RNI19868.1"/>
    </source>
</evidence>
<dbReference type="Proteomes" id="UP000271678">
    <property type="component" value="Unassembled WGS sequence"/>
</dbReference>